<feature type="transmembrane region" description="Helical" evidence="2">
    <location>
        <begin position="12"/>
        <end position="32"/>
    </location>
</feature>
<keyword evidence="2" id="KW-0812">Transmembrane</keyword>
<evidence type="ECO:0000313" key="4">
    <source>
        <dbReference type="Proteomes" id="UP000245942"/>
    </source>
</evidence>
<feature type="compositionally biased region" description="Low complexity" evidence="1">
    <location>
        <begin position="179"/>
        <end position="196"/>
    </location>
</feature>
<evidence type="ECO:0000313" key="3">
    <source>
        <dbReference type="EMBL" id="PWN18533.1"/>
    </source>
</evidence>
<feature type="transmembrane region" description="Helical" evidence="2">
    <location>
        <begin position="302"/>
        <end position="321"/>
    </location>
</feature>
<sequence>MVNQRWFKTALAVEMPILIVTVSLLSWALYALNDAHTFVDLSSQGPFASGGDRARYGLDLGTQIATVTITYTGATAIYSPVISYTAVTRQVLSDNSSTTAYIRNTRQSFLGSTSGTITTTATQTMYPGVFGTAGYGDIYSLAQVSASTLKMWAPGEYERSHALDYSLAPSTVNPPPTSAPQSSATSTVPVAAATQAPERRDGSWSEGYTYNAQEEGLYYPSWENLFELGLWLGTFAACVVVLVARLLVNVAYIWMVPRKATAILLLSSAAIALAVLLGCGIAAWVYFITWQHLTAPEVQATFAFYIISTAATLSVLILAAAEAHRYNAEAKPHRQDSIDHEDIDGASTAVGHQTPIGGEK</sequence>
<dbReference type="AlphaFoldDB" id="A0A316U279"/>
<feature type="transmembrane region" description="Helical" evidence="2">
    <location>
        <begin position="260"/>
        <end position="287"/>
    </location>
</feature>
<dbReference type="Proteomes" id="UP000245942">
    <property type="component" value="Unassembled WGS sequence"/>
</dbReference>
<name>A0A316U279_9BASI</name>
<proteinExistence type="predicted"/>
<dbReference type="EMBL" id="KZ819336">
    <property type="protein sequence ID" value="PWN18533.1"/>
    <property type="molecule type" value="Genomic_DNA"/>
</dbReference>
<accession>A0A316U279</accession>
<organism evidence="3 4">
    <name type="scientific">Pseudomicrostroma glucosiphilum</name>
    <dbReference type="NCBI Taxonomy" id="1684307"/>
    <lineage>
        <taxon>Eukaryota</taxon>
        <taxon>Fungi</taxon>
        <taxon>Dikarya</taxon>
        <taxon>Basidiomycota</taxon>
        <taxon>Ustilaginomycotina</taxon>
        <taxon>Exobasidiomycetes</taxon>
        <taxon>Microstromatales</taxon>
        <taxon>Microstromatales incertae sedis</taxon>
        <taxon>Pseudomicrostroma</taxon>
    </lineage>
</organism>
<protein>
    <submittedName>
        <fullName evidence="3">Uncharacterized protein</fullName>
    </submittedName>
</protein>
<dbReference type="GeneID" id="37015034"/>
<feature type="region of interest" description="Disordered" evidence="1">
    <location>
        <begin position="170"/>
        <end position="205"/>
    </location>
</feature>
<dbReference type="RefSeq" id="XP_025345693.1">
    <property type="nucleotide sequence ID" value="XM_025493300.1"/>
</dbReference>
<keyword evidence="2" id="KW-0472">Membrane</keyword>
<gene>
    <name evidence="3" type="ORF">BCV69DRAFT_285155</name>
</gene>
<keyword evidence="2" id="KW-1133">Transmembrane helix</keyword>
<evidence type="ECO:0000256" key="1">
    <source>
        <dbReference type="SAM" id="MobiDB-lite"/>
    </source>
</evidence>
<reference evidence="3 4" key="1">
    <citation type="journal article" date="2018" name="Mol. Biol. Evol.">
        <title>Broad Genomic Sampling Reveals a Smut Pathogenic Ancestry of the Fungal Clade Ustilaginomycotina.</title>
        <authorList>
            <person name="Kijpornyongpan T."/>
            <person name="Mondo S.J."/>
            <person name="Barry K."/>
            <person name="Sandor L."/>
            <person name="Lee J."/>
            <person name="Lipzen A."/>
            <person name="Pangilinan J."/>
            <person name="LaButti K."/>
            <person name="Hainaut M."/>
            <person name="Henrissat B."/>
            <person name="Grigoriev I.V."/>
            <person name="Spatafora J.W."/>
            <person name="Aime M.C."/>
        </authorList>
    </citation>
    <scope>NUCLEOTIDE SEQUENCE [LARGE SCALE GENOMIC DNA]</scope>
    <source>
        <strain evidence="3 4">MCA 4718</strain>
    </source>
</reference>
<dbReference type="Gene3D" id="1.20.1070.10">
    <property type="entry name" value="Rhodopsin 7-helix transmembrane proteins"/>
    <property type="match status" value="1"/>
</dbReference>
<evidence type="ECO:0000256" key="2">
    <source>
        <dbReference type="SAM" id="Phobius"/>
    </source>
</evidence>
<keyword evidence="4" id="KW-1185">Reference proteome</keyword>
<feature type="transmembrane region" description="Helical" evidence="2">
    <location>
        <begin position="228"/>
        <end position="248"/>
    </location>
</feature>